<dbReference type="EMBL" id="QKWH01000022">
    <property type="protein sequence ID" value="PZR51525.1"/>
    <property type="molecule type" value="Genomic_DNA"/>
</dbReference>
<dbReference type="AlphaFoldDB" id="A0A2W5WUK9"/>
<dbReference type="InterPro" id="IPR011990">
    <property type="entry name" value="TPR-like_helical_dom_sf"/>
</dbReference>
<sequence length="534" mass="58723">MTDVEDRGAPVVGLSDTDLALLETELAEIELLPRIDADAASERVVPVLRKARAAGLHVLEQRALLVQGEVAYYDGEQERAAQLAQSALKWATEHGSVFLLARAHYVLQKVFLDLGDLSLGLEHSVRAVELLGEDADPRMRLDHIARLADCLGYNRDLPGARARYRQALNMAVEIGDVDRELLVVNNWSYIEAQYGDAEAAIELSTRMQELSVTTGTELGIGRRDTIARALIRVDRLAEAEEVLEPVADPEFRLAGREGDGGAEGLLALVEVQRRRGKFAEAQRNLDVCLRLCEERNLGYVRVAVRQEQAELHAAAGDYKAAFEEHQLYARDALQLQSDERDARARTLQAMYETSEARRQSLQYRELSLRDPLTGLYNRRFVDEELPRLLAEGTTSGRPVTVALLDLDHFKRVNDTCSHEVGDHVLSALARMLEAAVDTAPDGSFAARMGGEEFLLVLSDGDQDATTQLLESLCATVRDHGWSDLTGTLPVTVSIGAAAGPSDPVPDPAQLLGRADACLYEAKRSGRDRVVCDLV</sequence>
<keyword evidence="3" id="KW-1185">Reference proteome</keyword>
<dbReference type="SMART" id="SM00267">
    <property type="entry name" value="GGDEF"/>
    <property type="match status" value="1"/>
</dbReference>
<dbReference type="FunFam" id="3.30.70.270:FF:000001">
    <property type="entry name" value="Diguanylate cyclase domain protein"/>
    <property type="match status" value="1"/>
</dbReference>
<dbReference type="SUPFAM" id="SSF48452">
    <property type="entry name" value="TPR-like"/>
    <property type="match status" value="1"/>
</dbReference>
<proteinExistence type="predicted"/>
<dbReference type="Pfam" id="PF00990">
    <property type="entry name" value="GGDEF"/>
    <property type="match status" value="1"/>
</dbReference>
<dbReference type="Gene3D" id="3.30.70.270">
    <property type="match status" value="1"/>
</dbReference>
<feature type="domain" description="GGDEF" evidence="1">
    <location>
        <begin position="397"/>
        <end position="534"/>
    </location>
</feature>
<gene>
    <name evidence="2" type="ORF">DNL40_16025</name>
</gene>
<organism evidence="2 3">
    <name type="scientific">Xylanimonas oleitrophica</name>
    <dbReference type="NCBI Taxonomy" id="2607479"/>
    <lineage>
        <taxon>Bacteria</taxon>
        <taxon>Bacillati</taxon>
        <taxon>Actinomycetota</taxon>
        <taxon>Actinomycetes</taxon>
        <taxon>Micrococcales</taxon>
        <taxon>Promicromonosporaceae</taxon>
        <taxon>Xylanimonas</taxon>
    </lineage>
</organism>
<protein>
    <submittedName>
        <fullName evidence="2">GGDEF domain-containing protein</fullName>
    </submittedName>
</protein>
<accession>A0A2W5WUK9</accession>
<dbReference type="InterPro" id="IPR050469">
    <property type="entry name" value="Diguanylate_Cyclase"/>
</dbReference>
<dbReference type="InterPro" id="IPR029787">
    <property type="entry name" value="Nucleotide_cyclase"/>
</dbReference>
<dbReference type="NCBIfam" id="TIGR00254">
    <property type="entry name" value="GGDEF"/>
    <property type="match status" value="1"/>
</dbReference>
<dbReference type="PANTHER" id="PTHR45138:SF9">
    <property type="entry name" value="DIGUANYLATE CYCLASE DGCM-RELATED"/>
    <property type="match status" value="1"/>
</dbReference>
<dbReference type="InterPro" id="IPR000160">
    <property type="entry name" value="GGDEF_dom"/>
</dbReference>
<evidence type="ECO:0000313" key="3">
    <source>
        <dbReference type="Proteomes" id="UP000248783"/>
    </source>
</evidence>
<evidence type="ECO:0000313" key="2">
    <source>
        <dbReference type="EMBL" id="PZR51525.1"/>
    </source>
</evidence>
<evidence type="ECO:0000259" key="1">
    <source>
        <dbReference type="PROSITE" id="PS50887"/>
    </source>
</evidence>
<dbReference type="CDD" id="cd01949">
    <property type="entry name" value="GGDEF"/>
    <property type="match status" value="1"/>
</dbReference>
<dbReference type="PANTHER" id="PTHR45138">
    <property type="entry name" value="REGULATORY COMPONENTS OF SENSORY TRANSDUCTION SYSTEM"/>
    <property type="match status" value="1"/>
</dbReference>
<comment type="caution">
    <text evidence="2">The sequence shown here is derived from an EMBL/GenBank/DDBJ whole genome shotgun (WGS) entry which is preliminary data.</text>
</comment>
<dbReference type="GO" id="GO:0052621">
    <property type="term" value="F:diguanylate cyclase activity"/>
    <property type="evidence" value="ECO:0007669"/>
    <property type="project" value="TreeGrafter"/>
</dbReference>
<name>A0A2W5WUK9_9MICO</name>
<dbReference type="PROSITE" id="PS50887">
    <property type="entry name" value="GGDEF"/>
    <property type="match status" value="1"/>
</dbReference>
<dbReference type="RefSeq" id="WP_111252273.1">
    <property type="nucleotide sequence ID" value="NZ_QKWH01000022.1"/>
</dbReference>
<dbReference type="SUPFAM" id="SSF55073">
    <property type="entry name" value="Nucleotide cyclase"/>
    <property type="match status" value="1"/>
</dbReference>
<dbReference type="Proteomes" id="UP000248783">
    <property type="component" value="Unassembled WGS sequence"/>
</dbReference>
<reference evidence="2 3" key="1">
    <citation type="submission" date="2018-06" db="EMBL/GenBank/DDBJ databases">
        <title>Whole genome sequencing of a novel hydrocarbon degrading bacterial strain, PW21 isolated from oil contaminated produced water sample.</title>
        <authorList>
            <person name="Nagkirti P."/>
            <person name="Shaikh A."/>
            <person name="Gowdaman V."/>
            <person name="Engineer A.E."/>
            <person name="Dagar S."/>
            <person name="Dhakephalkar P.K."/>
        </authorList>
    </citation>
    <scope>NUCLEOTIDE SEQUENCE [LARGE SCALE GENOMIC DNA]</scope>
    <source>
        <strain evidence="2 3">PW21</strain>
    </source>
</reference>
<dbReference type="InterPro" id="IPR043128">
    <property type="entry name" value="Rev_trsase/Diguanyl_cyclase"/>
</dbReference>
<dbReference type="Gene3D" id="1.25.40.10">
    <property type="entry name" value="Tetratricopeptide repeat domain"/>
    <property type="match status" value="1"/>
</dbReference>